<accession>A0A3Q4B4Q8</accession>
<keyword evidence="2" id="KW-0812">Transmembrane</keyword>
<dbReference type="PANTHER" id="PTHR28613:SF9">
    <property type="entry name" value="TRANSMEMBRANE PROTEIN 238"/>
    <property type="match status" value="1"/>
</dbReference>
<keyword evidence="2" id="KW-1133">Transmembrane helix</keyword>
<sequence length="182" mass="19669">PASGAPLPSGAGRPSLLCHILYVAMEAEYRGLGRCTCCFWAAVAFDVAGLLILLIGVFVNVFFYDLLIYAGAIVIFLSLIWWVFWYSGNIEVPPAELEDDVGLMKKKGLIGGAVRRLSSRVSSGIRNSFRRSGAVSGSRTGRAQRPNGGQRVEQLRPCAGPSDSQASGRGPELERRHKTEGK</sequence>
<reference evidence="3" key="1">
    <citation type="submission" date="2025-08" db="UniProtKB">
        <authorList>
            <consortium name="Ensembl"/>
        </authorList>
    </citation>
    <scope>IDENTIFICATION</scope>
</reference>
<dbReference type="Pfam" id="PF15125">
    <property type="entry name" value="TMEM238"/>
    <property type="match status" value="1"/>
</dbReference>
<evidence type="ECO:0000256" key="1">
    <source>
        <dbReference type="SAM" id="MobiDB-lite"/>
    </source>
</evidence>
<organism evidence="3 4">
    <name type="scientific">Mola mola</name>
    <name type="common">Ocean sunfish</name>
    <name type="synonym">Tetraodon mola</name>
    <dbReference type="NCBI Taxonomy" id="94237"/>
    <lineage>
        <taxon>Eukaryota</taxon>
        <taxon>Metazoa</taxon>
        <taxon>Chordata</taxon>
        <taxon>Craniata</taxon>
        <taxon>Vertebrata</taxon>
        <taxon>Euteleostomi</taxon>
        <taxon>Actinopterygii</taxon>
        <taxon>Neopterygii</taxon>
        <taxon>Teleostei</taxon>
        <taxon>Neoteleostei</taxon>
        <taxon>Acanthomorphata</taxon>
        <taxon>Eupercaria</taxon>
        <taxon>Tetraodontiformes</taxon>
        <taxon>Molidae</taxon>
        <taxon>Mola</taxon>
    </lineage>
</organism>
<name>A0A3Q4B4Q8_MOLML</name>
<evidence type="ECO:0000313" key="3">
    <source>
        <dbReference type="Ensembl" id="ENSMMOP00000012530.1"/>
    </source>
</evidence>
<keyword evidence="4" id="KW-1185">Reference proteome</keyword>
<dbReference type="STRING" id="94237.ENSMMOP00000012530"/>
<feature type="transmembrane region" description="Helical" evidence="2">
    <location>
        <begin position="66"/>
        <end position="85"/>
    </location>
</feature>
<dbReference type="AlphaFoldDB" id="A0A3Q4B4Q8"/>
<feature type="region of interest" description="Disordered" evidence="1">
    <location>
        <begin position="129"/>
        <end position="182"/>
    </location>
</feature>
<dbReference type="PANTHER" id="PTHR28613">
    <property type="entry name" value="SI:CH211-232M10.4-RELATED"/>
    <property type="match status" value="1"/>
</dbReference>
<dbReference type="InterPro" id="IPR029365">
    <property type="entry name" value="TMEM238"/>
</dbReference>
<dbReference type="Ensembl" id="ENSMMOT00000012735.1">
    <property type="protein sequence ID" value="ENSMMOP00000012530.1"/>
    <property type="gene ID" value="ENSMMOG00000009636.1"/>
</dbReference>
<dbReference type="Proteomes" id="UP000261620">
    <property type="component" value="Unplaced"/>
</dbReference>
<reference evidence="3" key="2">
    <citation type="submission" date="2025-09" db="UniProtKB">
        <authorList>
            <consortium name="Ensembl"/>
        </authorList>
    </citation>
    <scope>IDENTIFICATION</scope>
</reference>
<keyword evidence="2" id="KW-0472">Membrane</keyword>
<evidence type="ECO:0000256" key="2">
    <source>
        <dbReference type="SAM" id="Phobius"/>
    </source>
</evidence>
<feature type="transmembrane region" description="Helical" evidence="2">
    <location>
        <begin position="39"/>
        <end position="59"/>
    </location>
</feature>
<evidence type="ECO:0000313" key="4">
    <source>
        <dbReference type="Proteomes" id="UP000261620"/>
    </source>
</evidence>
<feature type="compositionally biased region" description="Basic and acidic residues" evidence="1">
    <location>
        <begin position="171"/>
        <end position="182"/>
    </location>
</feature>
<dbReference type="OMA" id="CDVEMPH"/>
<protein>
    <submittedName>
        <fullName evidence="3">Uncharacterized protein</fullName>
    </submittedName>
</protein>
<proteinExistence type="predicted"/>